<sequence length="408" mass="47083">MPMGSCKIGKTSASVQTDLYRFRTKFCSLQHRSDQLRGVFNPFRPTATELDPELVVLLKKLSKKDIITRQKSLEQISAMIETVDNVGEFAGVFVKPYVKLCVDGAKSVREGVNRVVGEILKRDKKALAPVLREYSGAWFCSWFDPAVSVQGVSKSNFERGDLKDSCADYEDVEFKFARIVGSGLMMVGYLVENGYVEDVNEGMMDVEIWNNILNKENNVFLRQSGFKLIKIMLSKGMKLNMEIQKNILMNAFEEEESLLVESLWECILLMSERNIEIWEKNVPKKPLLNRFYGYLENGCKRQGNLVYPFILPLLNLIGEKINVKLFVNAIWKGIRSEYLEFSLIFLVVKTFVENLNYLIKNSIREKDWLEKEAILIPFEDWLFSNDSLIGNDQKMLKRLLMLKKILKK</sequence>
<comment type="subunit">
    <text evidence="1">Component of the ribosome quality control complex (RQC).</text>
</comment>
<feature type="domain" description="E3 ubiquitin-protein ligase listerin N-terminal" evidence="2">
    <location>
        <begin position="50"/>
        <end position="158"/>
    </location>
</feature>
<dbReference type="SUPFAM" id="SSF48371">
    <property type="entry name" value="ARM repeat"/>
    <property type="match status" value="1"/>
</dbReference>
<proteinExistence type="inferred from homology"/>
<protein>
    <recommendedName>
        <fullName evidence="1">E3 ubiquitin-protein ligase listerin</fullName>
        <ecNumber evidence="1">2.3.2.27</ecNumber>
    </recommendedName>
    <alternativeName>
        <fullName evidence="1">RING-type E3 ubiquitin transferase listerin</fullName>
    </alternativeName>
</protein>
<dbReference type="EC" id="2.3.2.27" evidence="1"/>
<dbReference type="GO" id="GO:0008270">
    <property type="term" value="F:zinc ion binding"/>
    <property type="evidence" value="ECO:0007669"/>
    <property type="project" value="UniProtKB-KW"/>
</dbReference>
<keyword evidence="1" id="KW-0808">Transferase</keyword>
<keyword evidence="1" id="KW-0479">Metal-binding</keyword>
<comment type="pathway">
    <text evidence="1">Protein modification; protein ubiquitination.</text>
</comment>
<evidence type="ECO:0000256" key="1">
    <source>
        <dbReference type="RuleBase" id="RU367090"/>
    </source>
</evidence>
<organism evidence="3 4">
    <name type="scientific">Rozella allomycis (strain CSF55)</name>
    <dbReference type="NCBI Taxonomy" id="988480"/>
    <lineage>
        <taxon>Eukaryota</taxon>
        <taxon>Fungi</taxon>
        <taxon>Fungi incertae sedis</taxon>
        <taxon>Cryptomycota</taxon>
        <taxon>Cryptomycota incertae sedis</taxon>
        <taxon>Rozella</taxon>
    </lineage>
</organism>
<dbReference type="GO" id="GO:1990116">
    <property type="term" value="P:ribosome-associated ubiquitin-dependent protein catabolic process"/>
    <property type="evidence" value="ECO:0007669"/>
    <property type="project" value="UniProtKB-UniRule"/>
</dbReference>
<dbReference type="GO" id="GO:0043023">
    <property type="term" value="F:ribosomal large subunit binding"/>
    <property type="evidence" value="ECO:0007669"/>
    <property type="project" value="TreeGrafter"/>
</dbReference>
<accession>A0A4P9YFN9</accession>
<name>A0A4P9YFN9_ROZAC</name>
<comment type="function">
    <text evidence="1">E3 ubiquitin-protein ligase. Component of the ribosome quality control complex (RQC), a ribosome-associated complex that mediates ubiquitination and extraction of incompletely synthesized nascent chains for proteasomal degradation.</text>
</comment>
<comment type="similarity">
    <text evidence="1">Belongs to the LTN1 family.</text>
</comment>
<keyword evidence="1" id="KW-0862">Zinc</keyword>
<dbReference type="InterPro" id="IPR016024">
    <property type="entry name" value="ARM-type_fold"/>
</dbReference>
<keyword evidence="1" id="KW-0833">Ubl conjugation pathway</keyword>
<dbReference type="InterPro" id="IPR054476">
    <property type="entry name" value="Ltn1_N"/>
</dbReference>
<dbReference type="GO" id="GO:0005829">
    <property type="term" value="C:cytosol"/>
    <property type="evidence" value="ECO:0007669"/>
    <property type="project" value="UniProtKB-UniRule"/>
</dbReference>
<gene>
    <name evidence="3" type="ORF">ROZALSC1DRAFT_24526</name>
</gene>
<dbReference type="Pfam" id="PF22958">
    <property type="entry name" value="Ltn1_1st"/>
    <property type="match status" value="2"/>
</dbReference>
<keyword evidence="1" id="KW-0863">Zinc-finger</keyword>
<dbReference type="GO" id="GO:0072344">
    <property type="term" value="P:rescue of stalled ribosome"/>
    <property type="evidence" value="ECO:0007669"/>
    <property type="project" value="UniProtKB-UniRule"/>
</dbReference>
<evidence type="ECO:0000259" key="2">
    <source>
        <dbReference type="Pfam" id="PF22958"/>
    </source>
</evidence>
<evidence type="ECO:0000313" key="3">
    <source>
        <dbReference type="EMBL" id="RKP17120.1"/>
    </source>
</evidence>
<feature type="domain" description="E3 ubiquitin-protein ligase listerin N-terminal" evidence="2">
    <location>
        <begin position="167"/>
        <end position="316"/>
    </location>
</feature>
<reference evidence="4" key="1">
    <citation type="journal article" date="2018" name="Nat. Microbiol.">
        <title>Leveraging single-cell genomics to expand the fungal tree of life.</title>
        <authorList>
            <person name="Ahrendt S.R."/>
            <person name="Quandt C.A."/>
            <person name="Ciobanu D."/>
            <person name="Clum A."/>
            <person name="Salamov A."/>
            <person name="Andreopoulos B."/>
            <person name="Cheng J.F."/>
            <person name="Woyke T."/>
            <person name="Pelin A."/>
            <person name="Henrissat B."/>
            <person name="Reynolds N.K."/>
            <person name="Benny G.L."/>
            <person name="Smith M.E."/>
            <person name="James T.Y."/>
            <person name="Grigoriev I.V."/>
        </authorList>
    </citation>
    <scope>NUCLEOTIDE SEQUENCE [LARGE SCALE GENOMIC DNA]</scope>
    <source>
        <strain evidence="4">CSF55</strain>
    </source>
</reference>
<dbReference type="InterPro" id="IPR039795">
    <property type="entry name" value="LTN1/Rkr1"/>
</dbReference>
<dbReference type="GO" id="GO:0016567">
    <property type="term" value="P:protein ubiquitination"/>
    <property type="evidence" value="ECO:0007669"/>
    <property type="project" value="UniProtKB-UniPathway"/>
</dbReference>
<dbReference type="PANTHER" id="PTHR12389">
    <property type="entry name" value="ZINC FINGER PROTEIN 294"/>
    <property type="match status" value="1"/>
</dbReference>
<dbReference type="EMBL" id="ML006018">
    <property type="protein sequence ID" value="RKP17120.1"/>
    <property type="molecule type" value="Genomic_DNA"/>
</dbReference>
<dbReference type="Proteomes" id="UP000281549">
    <property type="component" value="Unassembled WGS sequence"/>
</dbReference>
<dbReference type="GO" id="GO:0061630">
    <property type="term" value="F:ubiquitin protein ligase activity"/>
    <property type="evidence" value="ECO:0007669"/>
    <property type="project" value="UniProtKB-UniRule"/>
</dbReference>
<dbReference type="AlphaFoldDB" id="A0A4P9YFN9"/>
<dbReference type="UniPathway" id="UPA00143"/>
<evidence type="ECO:0000313" key="4">
    <source>
        <dbReference type="Proteomes" id="UP000281549"/>
    </source>
</evidence>
<dbReference type="GO" id="GO:1990112">
    <property type="term" value="C:RQC complex"/>
    <property type="evidence" value="ECO:0007669"/>
    <property type="project" value="UniProtKB-UniRule"/>
</dbReference>
<comment type="catalytic activity">
    <reaction evidence="1">
        <text>S-ubiquitinyl-[E2 ubiquitin-conjugating enzyme]-L-cysteine + [acceptor protein]-L-lysine = [E2 ubiquitin-conjugating enzyme]-L-cysteine + N(6)-ubiquitinyl-[acceptor protein]-L-lysine.</text>
        <dbReference type="EC" id="2.3.2.27"/>
    </reaction>
</comment>
<dbReference type="PANTHER" id="PTHR12389:SF0">
    <property type="entry name" value="E3 UBIQUITIN-PROTEIN LIGASE LISTERIN"/>
    <property type="match status" value="1"/>
</dbReference>